<protein>
    <submittedName>
        <fullName evidence="5">ESX secretion-associated protein EspG</fullName>
    </submittedName>
</protein>
<evidence type="ECO:0000256" key="4">
    <source>
        <dbReference type="ARBA" id="ARBA00023186"/>
    </source>
</evidence>
<evidence type="ECO:0000256" key="3">
    <source>
        <dbReference type="ARBA" id="ARBA00022490"/>
    </source>
</evidence>
<comment type="similarity">
    <text evidence="2">Belongs to the EspG family.</text>
</comment>
<sequence length="253" mass="28705">MSKWIWEPDDFAALWYRDGIDRFPRPLRYLSRYKTRNPYEAHAAAVRARYDRDEHELIRLALHTLSDGDLRIEILGGSTVTDRGGVREYRVVGAQTTRHGVVLAQSAIDGVDGSVHAQLFAADQLPKRLAGLLPKCAPGREAPGTFHIDDLTPGREEQQSMRRGPGEQYRRLAMRPADGGGNAGLRVGSILDRPKPWYGFRWYDITGDGRYLEKRTREHVSVRPAGPQDFAAGFAEWIDRSRHRLREEEADVC</sequence>
<gene>
    <name evidence="5" type="ORF">HGA13_11280</name>
</gene>
<keyword evidence="4" id="KW-0143">Chaperone</keyword>
<comment type="caution">
    <text evidence="5">The sequence shown here is derived from an EMBL/GenBank/DDBJ whole genome shotgun (WGS) entry which is preliminary data.</text>
</comment>
<keyword evidence="6" id="KW-1185">Reference proteome</keyword>
<evidence type="ECO:0000256" key="2">
    <source>
        <dbReference type="ARBA" id="ARBA00006411"/>
    </source>
</evidence>
<evidence type="ECO:0000313" key="5">
    <source>
        <dbReference type="EMBL" id="NKY33654.1"/>
    </source>
</evidence>
<evidence type="ECO:0000256" key="1">
    <source>
        <dbReference type="ARBA" id="ARBA00004496"/>
    </source>
</evidence>
<accession>A0A846XIJ9</accession>
<dbReference type="InterPro" id="IPR025734">
    <property type="entry name" value="EspG"/>
</dbReference>
<dbReference type="Proteomes" id="UP000565715">
    <property type="component" value="Unassembled WGS sequence"/>
</dbReference>
<keyword evidence="3" id="KW-0963">Cytoplasm</keyword>
<dbReference type="EMBL" id="JAAXOO010000002">
    <property type="protein sequence ID" value="NKY33654.1"/>
    <property type="molecule type" value="Genomic_DNA"/>
</dbReference>
<dbReference type="AlphaFoldDB" id="A0A846XIJ9"/>
<name>A0A846XIJ9_9NOCA</name>
<dbReference type="Pfam" id="PF14011">
    <property type="entry name" value="ESX-1_EspG"/>
    <property type="match status" value="1"/>
</dbReference>
<reference evidence="5 6" key="1">
    <citation type="submission" date="2020-04" db="EMBL/GenBank/DDBJ databases">
        <title>MicrobeNet Type strains.</title>
        <authorList>
            <person name="Nicholson A.C."/>
        </authorList>
    </citation>
    <scope>NUCLEOTIDE SEQUENCE [LARGE SCALE GENOMIC DNA]</scope>
    <source>
        <strain evidence="5 6">DSM 45078</strain>
    </source>
</reference>
<dbReference type="RefSeq" id="WP_068047383.1">
    <property type="nucleotide sequence ID" value="NZ_JAAXOO010000002.1"/>
</dbReference>
<evidence type="ECO:0000313" key="6">
    <source>
        <dbReference type="Proteomes" id="UP000565715"/>
    </source>
</evidence>
<organism evidence="5 6">
    <name type="scientific">Nocardia speluncae</name>
    <dbReference type="NCBI Taxonomy" id="419477"/>
    <lineage>
        <taxon>Bacteria</taxon>
        <taxon>Bacillati</taxon>
        <taxon>Actinomycetota</taxon>
        <taxon>Actinomycetes</taxon>
        <taxon>Mycobacteriales</taxon>
        <taxon>Nocardiaceae</taxon>
        <taxon>Nocardia</taxon>
    </lineage>
</organism>
<comment type="subcellular location">
    <subcellularLocation>
        <location evidence="1">Cytoplasm</location>
    </subcellularLocation>
</comment>
<proteinExistence type="inferred from homology"/>